<sequence length="525" mass="61502">MSIDSSPRPFYNTSESDKNILKENLTTFLTYQLPKKRRSVIEKCVDVILALYSRQNFEWHAAGIASYYGKDRRHYIDHINLLVSLGVVSKKQRIDGFVPIILNHNVVKQLKKIERGMGSYSNTKLSRRKINNKLSGKASNVRSHRIMATYSHSLSSKQFSYLAKRYGIVNGRVKSDIVFEDKHFVLLWFKDKVQIHTPVYYSDLEDFSVIDDRISSDLGRLTVYLERKYLMPGRMELKDAVKYEYVNGKIPQKTIHGVRKEVEVQHPFLEYVADLIQSQNSGPVIYPDWKSMPKYPGIEFNGGYTYDGCEREGYGDQLFDELLHFPETFERYWNENRASLYATNIHVDQVANKLLIKLENIESKVDNYTDVLDDIQYELADLKQQNDFSHEYLRYQNSSIENKLDKSLEASTEIIRGINRIDKNNELYTEQNRAEIQLLHFAIEVQKQKFYESPFEKKCNDILSLLEDGPVSYKEIAEYLKLTQAAVSRYLNYLEINRKIESYRKKIGRGRPKRIFKIKKGDDKN</sequence>
<dbReference type="CDD" id="cd00090">
    <property type="entry name" value="HTH_ARSR"/>
    <property type="match status" value="1"/>
</dbReference>
<proteinExistence type="predicted"/>
<feature type="coiled-coil region" evidence="1">
    <location>
        <begin position="351"/>
        <end position="385"/>
    </location>
</feature>
<evidence type="ECO:0000256" key="1">
    <source>
        <dbReference type="SAM" id="Coils"/>
    </source>
</evidence>
<dbReference type="InterPro" id="IPR036388">
    <property type="entry name" value="WH-like_DNA-bd_sf"/>
</dbReference>
<dbReference type="InterPro" id="IPR011991">
    <property type="entry name" value="ArsR-like_HTH"/>
</dbReference>
<protein>
    <submittedName>
        <fullName evidence="3">ArsR family transcriptional regulator</fullName>
    </submittedName>
</protein>
<dbReference type="GO" id="GO:0003700">
    <property type="term" value="F:DNA-binding transcription factor activity"/>
    <property type="evidence" value="ECO:0007669"/>
    <property type="project" value="InterPro"/>
</dbReference>
<accession>A0A9Y1BSK1</accession>
<dbReference type="AlphaFoldDB" id="A0A9Y1BSK1"/>
<dbReference type="Gene3D" id="1.10.10.10">
    <property type="entry name" value="Winged helix-like DNA-binding domain superfamily/Winged helix DNA-binding domain"/>
    <property type="match status" value="1"/>
</dbReference>
<dbReference type="EMBL" id="CP084167">
    <property type="protein sequence ID" value="UJG43579.1"/>
    <property type="molecule type" value="Genomic_DNA"/>
</dbReference>
<evidence type="ECO:0000259" key="2">
    <source>
        <dbReference type="Pfam" id="PF01022"/>
    </source>
</evidence>
<reference evidence="3" key="1">
    <citation type="journal article" date="2022" name="Nat. Microbiol.">
        <title>Unique mobile elements and scalable gene flow at the prokaryote-eukaryote boundary revealed by circularized Asgard archaea genomes.</title>
        <authorList>
            <person name="Wu F."/>
            <person name="Speth D.R."/>
            <person name="Philosof A."/>
            <person name="Cremiere A."/>
            <person name="Narayanan A."/>
            <person name="Barco R.A."/>
            <person name="Connon S.A."/>
            <person name="Amend J.P."/>
            <person name="Antoshechkin I.A."/>
            <person name="Orphan V.J."/>
        </authorList>
    </citation>
    <scope>NUCLEOTIDE SEQUENCE</scope>
    <source>
        <strain evidence="3">PR6</strain>
    </source>
</reference>
<dbReference type="SUPFAM" id="SSF46785">
    <property type="entry name" value="Winged helix' DNA-binding domain"/>
    <property type="match status" value="1"/>
</dbReference>
<dbReference type="Pfam" id="PF01022">
    <property type="entry name" value="HTH_5"/>
    <property type="match status" value="1"/>
</dbReference>
<dbReference type="InterPro" id="IPR001845">
    <property type="entry name" value="HTH_ArsR_DNA-bd_dom"/>
</dbReference>
<dbReference type="Proteomes" id="UP001200513">
    <property type="component" value="Chromosome"/>
</dbReference>
<name>A0A9Y1BSK1_9ARCH</name>
<organism evidence="3">
    <name type="scientific">Candidatus Heimdallarchaeum endolithica</name>
    <dbReference type="NCBI Taxonomy" id="2876572"/>
    <lineage>
        <taxon>Archaea</taxon>
        <taxon>Promethearchaeati</taxon>
        <taxon>Candidatus Heimdallarchaeota</taxon>
        <taxon>Candidatus Heimdallarchaeia (ex Rinke et al. 2021) (nom. nud.)</taxon>
        <taxon>Candidatus Heimdallarchaeales</taxon>
        <taxon>Candidatus Heimdallarchaeaceae</taxon>
        <taxon>Candidatus Heimdallarchaeum</taxon>
    </lineage>
</organism>
<evidence type="ECO:0000313" key="3">
    <source>
        <dbReference type="EMBL" id="UJG43579.1"/>
    </source>
</evidence>
<keyword evidence="1" id="KW-0175">Coiled coil</keyword>
<feature type="domain" description="HTH arsR-type" evidence="2">
    <location>
        <begin position="461"/>
        <end position="495"/>
    </location>
</feature>
<gene>
    <name evidence="3" type="ORF">K9W46_00005</name>
</gene>
<dbReference type="InterPro" id="IPR036390">
    <property type="entry name" value="WH_DNA-bd_sf"/>
</dbReference>